<sequence length="210" mass="23710">MKECVWILDPSQIKEEFINFFKEKFKNHDSNVDFPLFSNSFGLCAVDRDSLETPDYLDEVKNVVWDCGSSKALGPDGFSFAFVKKYWDDIKIDILEYVNIFLDTGSLPHGSNSSFFSLIPKILFFLILVLALNGVLGLELVYPHPGLRFSSMGLHSALPTAVSSVLIRGVKFASHELTISHIFYVNDVIITTEWNAIDLDNIIRVLQVLV</sequence>
<proteinExistence type="predicted"/>
<evidence type="ECO:0008006" key="4">
    <source>
        <dbReference type="Google" id="ProtNLM"/>
    </source>
</evidence>
<evidence type="ECO:0000256" key="1">
    <source>
        <dbReference type="SAM" id="Phobius"/>
    </source>
</evidence>
<protein>
    <recommendedName>
        <fullName evidence="4">Reverse transcriptase domain-containing protein</fullName>
    </recommendedName>
</protein>
<reference evidence="2" key="2">
    <citation type="submission" date="2022-01" db="EMBL/GenBank/DDBJ databases">
        <authorList>
            <person name="Yamashiro T."/>
            <person name="Shiraishi A."/>
            <person name="Satake H."/>
            <person name="Nakayama K."/>
        </authorList>
    </citation>
    <scope>NUCLEOTIDE SEQUENCE</scope>
</reference>
<evidence type="ECO:0000313" key="3">
    <source>
        <dbReference type="Proteomes" id="UP001151760"/>
    </source>
</evidence>
<feature type="transmembrane region" description="Helical" evidence="1">
    <location>
        <begin position="122"/>
        <end position="142"/>
    </location>
</feature>
<keyword evidence="1" id="KW-0812">Transmembrane</keyword>
<accession>A0ABQ4ZEH3</accession>
<name>A0ABQ4ZEH3_9ASTR</name>
<keyword evidence="1" id="KW-0472">Membrane</keyword>
<organism evidence="2 3">
    <name type="scientific">Tanacetum coccineum</name>
    <dbReference type="NCBI Taxonomy" id="301880"/>
    <lineage>
        <taxon>Eukaryota</taxon>
        <taxon>Viridiplantae</taxon>
        <taxon>Streptophyta</taxon>
        <taxon>Embryophyta</taxon>
        <taxon>Tracheophyta</taxon>
        <taxon>Spermatophyta</taxon>
        <taxon>Magnoliopsida</taxon>
        <taxon>eudicotyledons</taxon>
        <taxon>Gunneridae</taxon>
        <taxon>Pentapetalae</taxon>
        <taxon>asterids</taxon>
        <taxon>campanulids</taxon>
        <taxon>Asterales</taxon>
        <taxon>Asteraceae</taxon>
        <taxon>Asteroideae</taxon>
        <taxon>Anthemideae</taxon>
        <taxon>Anthemidinae</taxon>
        <taxon>Tanacetum</taxon>
    </lineage>
</organism>
<reference evidence="2" key="1">
    <citation type="journal article" date="2022" name="Int. J. Mol. Sci.">
        <title>Draft Genome of Tanacetum Coccineum: Genomic Comparison of Closely Related Tanacetum-Family Plants.</title>
        <authorList>
            <person name="Yamashiro T."/>
            <person name="Shiraishi A."/>
            <person name="Nakayama K."/>
            <person name="Satake H."/>
        </authorList>
    </citation>
    <scope>NUCLEOTIDE SEQUENCE</scope>
</reference>
<dbReference type="Proteomes" id="UP001151760">
    <property type="component" value="Unassembled WGS sequence"/>
</dbReference>
<dbReference type="EMBL" id="BQNB010011252">
    <property type="protein sequence ID" value="GJS88146.1"/>
    <property type="molecule type" value="Genomic_DNA"/>
</dbReference>
<keyword evidence="3" id="KW-1185">Reference proteome</keyword>
<gene>
    <name evidence="2" type="ORF">Tco_0770782</name>
</gene>
<comment type="caution">
    <text evidence="2">The sequence shown here is derived from an EMBL/GenBank/DDBJ whole genome shotgun (WGS) entry which is preliminary data.</text>
</comment>
<evidence type="ECO:0000313" key="2">
    <source>
        <dbReference type="EMBL" id="GJS88146.1"/>
    </source>
</evidence>
<keyword evidence="1" id="KW-1133">Transmembrane helix</keyword>